<accession>A0A816TZ74</accession>
<dbReference type="Proteomes" id="UP001295469">
    <property type="component" value="Chromosome C08"/>
</dbReference>
<gene>
    <name evidence="2" type="ORF">DARMORV10_C08P10500.1</name>
</gene>
<evidence type="ECO:0000256" key="1">
    <source>
        <dbReference type="SAM" id="MobiDB-lite"/>
    </source>
</evidence>
<sequence>MRKPGSASQGSDRRGGFDYRKDEINQTHEKVIRTLESCNLIGKLGT</sequence>
<feature type="region of interest" description="Disordered" evidence="1">
    <location>
        <begin position="1"/>
        <end position="24"/>
    </location>
</feature>
<dbReference type="AlphaFoldDB" id="A0A816TZ74"/>
<dbReference type="EMBL" id="HG994372">
    <property type="protein sequence ID" value="CAF2107354.1"/>
    <property type="molecule type" value="Genomic_DNA"/>
</dbReference>
<proteinExistence type="predicted"/>
<protein>
    <submittedName>
        <fullName evidence="2">(rape) hypothetical protein</fullName>
    </submittedName>
</protein>
<reference evidence="2" key="1">
    <citation type="submission" date="2021-01" db="EMBL/GenBank/DDBJ databases">
        <authorList>
            <consortium name="Genoscope - CEA"/>
            <person name="William W."/>
        </authorList>
    </citation>
    <scope>NUCLEOTIDE SEQUENCE</scope>
</reference>
<name>A0A816TZ74_BRANA</name>
<organism evidence="2">
    <name type="scientific">Brassica napus</name>
    <name type="common">Rape</name>
    <dbReference type="NCBI Taxonomy" id="3708"/>
    <lineage>
        <taxon>Eukaryota</taxon>
        <taxon>Viridiplantae</taxon>
        <taxon>Streptophyta</taxon>
        <taxon>Embryophyta</taxon>
        <taxon>Tracheophyta</taxon>
        <taxon>Spermatophyta</taxon>
        <taxon>Magnoliopsida</taxon>
        <taxon>eudicotyledons</taxon>
        <taxon>Gunneridae</taxon>
        <taxon>Pentapetalae</taxon>
        <taxon>rosids</taxon>
        <taxon>malvids</taxon>
        <taxon>Brassicales</taxon>
        <taxon>Brassicaceae</taxon>
        <taxon>Brassiceae</taxon>
        <taxon>Brassica</taxon>
    </lineage>
</organism>
<feature type="compositionally biased region" description="Basic and acidic residues" evidence="1">
    <location>
        <begin position="11"/>
        <end position="24"/>
    </location>
</feature>
<feature type="compositionally biased region" description="Polar residues" evidence="1">
    <location>
        <begin position="1"/>
        <end position="10"/>
    </location>
</feature>
<evidence type="ECO:0000313" key="2">
    <source>
        <dbReference type="EMBL" id="CAF2107354.1"/>
    </source>
</evidence>